<organism evidence="1 2">
    <name type="scientific">Chitinophaga alhagiae</name>
    <dbReference type="NCBI Taxonomy" id="2203219"/>
    <lineage>
        <taxon>Bacteria</taxon>
        <taxon>Pseudomonadati</taxon>
        <taxon>Bacteroidota</taxon>
        <taxon>Chitinophagia</taxon>
        <taxon>Chitinophagales</taxon>
        <taxon>Chitinophagaceae</taxon>
        <taxon>Chitinophaga</taxon>
    </lineage>
</organism>
<name>A0ABN5LQ28_9BACT</name>
<gene>
    <name evidence="1" type="ORF">DLD77_07260</name>
</gene>
<evidence type="ECO:0008006" key="3">
    <source>
        <dbReference type="Google" id="ProtNLM"/>
    </source>
</evidence>
<evidence type="ECO:0000313" key="1">
    <source>
        <dbReference type="EMBL" id="AWO01503.1"/>
    </source>
</evidence>
<dbReference type="Proteomes" id="UP000246099">
    <property type="component" value="Chromosome"/>
</dbReference>
<dbReference type="EMBL" id="CP029600">
    <property type="protein sequence ID" value="AWO01503.1"/>
    <property type="molecule type" value="Genomic_DNA"/>
</dbReference>
<evidence type="ECO:0000313" key="2">
    <source>
        <dbReference type="Proteomes" id="UP000246099"/>
    </source>
</evidence>
<dbReference type="RefSeq" id="WP_119077716.1">
    <property type="nucleotide sequence ID" value="NZ_CP029600.1"/>
</dbReference>
<sequence length="127" mass="14548">MRYLLLSLAVLAACNPTREKTDTSRYEVISEKCFVLREKHSTADSAVNAGRDSIIRYLQQNNFPARYVQKDSLLFRRANALEVEIVLPTPRDAWESNTIIVFDPQKNPLFVNLRKGTSQVQQYISGQ</sequence>
<accession>A0ABN5LQ28</accession>
<reference evidence="1 2" key="1">
    <citation type="submission" date="2018-05" db="EMBL/GenBank/DDBJ databases">
        <title>Chitinophaga sp. nov., isolated from rhizosphere soil of Alhagi.</title>
        <authorList>
            <person name="Liu Y."/>
        </authorList>
    </citation>
    <scope>NUCLEOTIDE SEQUENCE [LARGE SCALE GENOMIC DNA]</scope>
    <source>
        <strain evidence="1 2">T22</strain>
    </source>
</reference>
<proteinExistence type="predicted"/>
<protein>
    <recommendedName>
        <fullName evidence="3">Lipoprotein</fullName>
    </recommendedName>
</protein>
<keyword evidence="2" id="KW-1185">Reference proteome</keyword>